<keyword evidence="1" id="KW-0472">Membrane</keyword>
<reference evidence="2 3" key="1">
    <citation type="submission" date="2024-10" db="EMBL/GenBank/DDBJ databases">
        <title>The Natural Products Discovery Center: Release of the First 8490 Sequenced Strains for Exploring Actinobacteria Biosynthetic Diversity.</title>
        <authorList>
            <person name="Kalkreuter E."/>
            <person name="Kautsar S.A."/>
            <person name="Yang D."/>
            <person name="Bader C.D."/>
            <person name="Teijaro C.N."/>
            <person name="Fluegel L."/>
            <person name="Davis C.M."/>
            <person name="Simpson J.R."/>
            <person name="Lauterbach L."/>
            <person name="Steele A.D."/>
            <person name="Gui C."/>
            <person name="Meng S."/>
            <person name="Li G."/>
            <person name="Viehrig K."/>
            <person name="Ye F."/>
            <person name="Su P."/>
            <person name="Kiefer A.F."/>
            <person name="Nichols A."/>
            <person name="Cepeda A.J."/>
            <person name="Yan W."/>
            <person name="Fan B."/>
            <person name="Jiang Y."/>
            <person name="Adhikari A."/>
            <person name="Zheng C.-J."/>
            <person name="Schuster L."/>
            <person name="Cowan T.M."/>
            <person name="Smanski M.J."/>
            <person name="Chevrette M.G."/>
            <person name="De Carvalho L.P.S."/>
            <person name="Shen B."/>
        </authorList>
    </citation>
    <scope>NUCLEOTIDE SEQUENCE [LARGE SCALE GENOMIC DNA]</scope>
    <source>
        <strain evidence="2 3">NPDC004045</strain>
    </source>
</reference>
<evidence type="ECO:0000256" key="1">
    <source>
        <dbReference type="SAM" id="Phobius"/>
    </source>
</evidence>
<evidence type="ECO:0000313" key="2">
    <source>
        <dbReference type="EMBL" id="MFF0546899.1"/>
    </source>
</evidence>
<feature type="transmembrane region" description="Helical" evidence="1">
    <location>
        <begin position="33"/>
        <end position="52"/>
    </location>
</feature>
<comment type="caution">
    <text evidence="2">The sequence shown here is derived from an EMBL/GenBank/DDBJ whole genome shotgun (WGS) entry which is preliminary data.</text>
</comment>
<dbReference type="RefSeq" id="WP_387703084.1">
    <property type="nucleotide sequence ID" value="NZ_JBIAMX010000029.1"/>
</dbReference>
<sequence>MLLLAAGGVVLYRWRTFRPTEVDSAPDIDASRFTTAIAAVVAATALGVTSVGDRILDPAFARIGLGQNISDLAGSVWLVAACAFFAGQSAVVIQERATDRTFDVRRTALITCAVVAGLLVVLSRASESRIVPAESDSVFTDAAGRSYSLVFWSVIVVTALLVTVAASYSIMDRGPNGQLIAMCVAGASSVAIAAFVLVKFVSDHAGMADWLTRYGQYWTVPGLIGITVAGLLQTSRARR</sequence>
<dbReference type="Proteomes" id="UP001601444">
    <property type="component" value="Unassembled WGS sequence"/>
</dbReference>
<evidence type="ECO:0000313" key="3">
    <source>
        <dbReference type="Proteomes" id="UP001601444"/>
    </source>
</evidence>
<feature type="transmembrane region" description="Helical" evidence="1">
    <location>
        <begin position="72"/>
        <end position="94"/>
    </location>
</feature>
<name>A0ABW6PWZ4_9NOCA</name>
<dbReference type="EMBL" id="JBIAMX010000029">
    <property type="protein sequence ID" value="MFF0546899.1"/>
    <property type="molecule type" value="Genomic_DNA"/>
</dbReference>
<feature type="transmembrane region" description="Helical" evidence="1">
    <location>
        <begin position="106"/>
        <end position="126"/>
    </location>
</feature>
<keyword evidence="3" id="KW-1185">Reference proteome</keyword>
<proteinExistence type="predicted"/>
<feature type="transmembrane region" description="Helical" evidence="1">
    <location>
        <begin position="214"/>
        <end position="232"/>
    </location>
</feature>
<feature type="transmembrane region" description="Helical" evidence="1">
    <location>
        <begin position="146"/>
        <end position="167"/>
    </location>
</feature>
<accession>A0ABW6PWZ4</accession>
<organism evidence="2 3">
    <name type="scientific">Nocardia thailandica</name>
    <dbReference type="NCBI Taxonomy" id="257275"/>
    <lineage>
        <taxon>Bacteria</taxon>
        <taxon>Bacillati</taxon>
        <taxon>Actinomycetota</taxon>
        <taxon>Actinomycetes</taxon>
        <taxon>Mycobacteriales</taxon>
        <taxon>Nocardiaceae</taxon>
        <taxon>Nocardia</taxon>
    </lineage>
</organism>
<gene>
    <name evidence="2" type="ORF">ACFYTF_29090</name>
</gene>
<protein>
    <submittedName>
        <fullName evidence="2">Uncharacterized protein</fullName>
    </submittedName>
</protein>
<keyword evidence="1" id="KW-0812">Transmembrane</keyword>
<keyword evidence="1" id="KW-1133">Transmembrane helix</keyword>
<feature type="transmembrane region" description="Helical" evidence="1">
    <location>
        <begin position="179"/>
        <end position="202"/>
    </location>
</feature>